<proteinExistence type="predicted"/>
<dbReference type="SUPFAM" id="SSF102114">
    <property type="entry name" value="Radical SAM enzymes"/>
    <property type="match status" value="1"/>
</dbReference>
<protein>
    <recommendedName>
        <fullName evidence="3">Radical SAM core domain-containing protein</fullName>
    </recommendedName>
</protein>
<dbReference type="NCBIfam" id="NF045502">
    <property type="entry name" value="variant_rSAM"/>
    <property type="match status" value="1"/>
</dbReference>
<name>A0ABR7A1G3_9BURK</name>
<reference evidence="1 2" key="1">
    <citation type="submission" date="2020-08" db="EMBL/GenBank/DDBJ databases">
        <title>Novel species isolated from subtropical streams in China.</title>
        <authorList>
            <person name="Lu H."/>
        </authorList>
    </citation>
    <scope>NUCLEOTIDE SEQUENCE [LARGE SCALE GENOMIC DNA]</scope>
    <source>
        <strain evidence="1 2">CY22W</strain>
    </source>
</reference>
<dbReference type="EMBL" id="JACOGD010000001">
    <property type="protein sequence ID" value="MBC3930591.1"/>
    <property type="molecule type" value="Genomic_DNA"/>
</dbReference>
<evidence type="ECO:0008006" key="3">
    <source>
        <dbReference type="Google" id="ProtNLM"/>
    </source>
</evidence>
<gene>
    <name evidence="1" type="ORF">H8K43_02805</name>
</gene>
<dbReference type="InterPro" id="IPR058240">
    <property type="entry name" value="rSAM_sf"/>
</dbReference>
<dbReference type="RefSeq" id="WP_186902445.1">
    <property type="nucleotide sequence ID" value="NZ_JACOGD010000001.1"/>
</dbReference>
<sequence length="418" mass="46712">MSHETLAKALILTRGIHFTEHALEMAKANGAKGQNLVYNAPKGHRIEQFRPQELLLRGEDGYQTCVSAVAASDQSAVIADVENGKLKLSANGCEHIFKGLSETIFVPEPKYYSKYTSSGIPLTRLISACGVDEMNIWPWHDCAISKMCTFCGINKINTKKVEKSIFFTAKKKREIPALQLWQNSRDLYFKEMNEALELAINDDCYAEHLHLILISGNLKNDELDMQASIYADISKVLNSKYSKRFTEGIVAVTAPPSSTDALHLMKDSGVSTVVFNLEAWMPDVFASECPGKNEIGRDHYLFMLRKAVDIYGWGHSWCNLVLGLDSIEDTLQGCEELASQGITPSANILHLDEGSRCKKQPPTAKEALHFFRNLGDIYLKYDLLPYYCQLALRTSLSNEAYAGRIKKTAFSDPLNLLP</sequence>
<dbReference type="Proteomes" id="UP000654304">
    <property type="component" value="Unassembled WGS sequence"/>
</dbReference>
<keyword evidence="2" id="KW-1185">Reference proteome</keyword>
<evidence type="ECO:0000313" key="2">
    <source>
        <dbReference type="Proteomes" id="UP000654304"/>
    </source>
</evidence>
<organism evidence="1 2">
    <name type="scientific">Undibacterium curvum</name>
    <dbReference type="NCBI Taxonomy" id="2762294"/>
    <lineage>
        <taxon>Bacteria</taxon>
        <taxon>Pseudomonadati</taxon>
        <taxon>Pseudomonadota</taxon>
        <taxon>Betaproteobacteria</taxon>
        <taxon>Burkholderiales</taxon>
        <taxon>Oxalobacteraceae</taxon>
        <taxon>Undibacterium</taxon>
    </lineage>
</organism>
<comment type="caution">
    <text evidence="1">The sequence shown here is derived from an EMBL/GenBank/DDBJ whole genome shotgun (WGS) entry which is preliminary data.</text>
</comment>
<evidence type="ECO:0000313" key="1">
    <source>
        <dbReference type="EMBL" id="MBC3930591.1"/>
    </source>
</evidence>
<accession>A0ABR7A1G3</accession>